<organism evidence="1">
    <name type="scientific">marine metagenome</name>
    <dbReference type="NCBI Taxonomy" id="408172"/>
    <lineage>
        <taxon>unclassified sequences</taxon>
        <taxon>metagenomes</taxon>
        <taxon>ecological metagenomes</taxon>
    </lineage>
</organism>
<accession>A0A381TU97</accession>
<protein>
    <submittedName>
        <fullName evidence="1">Uncharacterized protein</fullName>
    </submittedName>
</protein>
<gene>
    <name evidence="1" type="ORF">METZ01_LOCUS71885</name>
</gene>
<name>A0A381TU97_9ZZZZ</name>
<reference evidence="1" key="1">
    <citation type="submission" date="2018-05" db="EMBL/GenBank/DDBJ databases">
        <authorList>
            <person name="Lanie J.A."/>
            <person name="Ng W.-L."/>
            <person name="Kazmierczak K.M."/>
            <person name="Andrzejewski T.M."/>
            <person name="Davidsen T.M."/>
            <person name="Wayne K.J."/>
            <person name="Tettelin H."/>
            <person name="Glass J.I."/>
            <person name="Rusch D."/>
            <person name="Podicherti R."/>
            <person name="Tsui H.-C.T."/>
            <person name="Winkler M.E."/>
        </authorList>
    </citation>
    <scope>NUCLEOTIDE SEQUENCE</scope>
</reference>
<dbReference type="EMBL" id="UINC01005095">
    <property type="protein sequence ID" value="SVA19031.1"/>
    <property type="molecule type" value="Genomic_DNA"/>
</dbReference>
<evidence type="ECO:0000313" key="1">
    <source>
        <dbReference type="EMBL" id="SVA19031.1"/>
    </source>
</evidence>
<dbReference type="AlphaFoldDB" id="A0A381TU97"/>
<proteinExistence type="predicted"/>
<sequence>MDSGVKNVVKWINNPIKLLSIVTFFVCVSASVGQDLTIENFTMPICANGNGADELNFYETYNGEYNGCNYKVIFATLFTAW</sequence>